<dbReference type="CDD" id="cd11386">
    <property type="entry name" value="MCP_signal"/>
    <property type="match status" value="1"/>
</dbReference>
<evidence type="ECO:0000313" key="10">
    <source>
        <dbReference type="Proteomes" id="UP000183417"/>
    </source>
</evidence>
<proteinExistence type="inferred from homology"/>
<name>A0A1H3HYN0_9BURK</name>
<dbReference type="PROSITE" id="PS50885">
    <property type="entry name" value="HAMP"/>
    <property type="match status" value="1"/>
</dbReference>
<dbReference type="GO" id="GO:0005886">
    <property type="term" value="C:plasma membrane"/>
    <property type="evidence" value="ECO:0007669"/>
    <property type="project" value="TreeGrafter"/>
</dbReference>
<feature type="domain" description="Methyl-accepting transducer" evidence="6">
    <location>
        <begin position="275"/>
        <end position="504"/>
    </location>
</feature>
<evidence type="ECO:0000256" key="1">
    <source>
        <dbReference type="ARBA" id="ARBA00004370"/>
    </source>
</evidence>
<dbReference type="Proteomes" id="UP000595064">
    <property type="component" value="Chromosome"/>
</dbReference>
<keyword evidence="2" id="KW-0488">Methylation</keyword>
<dbReference type="Gene3D" id="1.10.287.950">
    <property type="entry name" value="Methyl-accepting chemotaxis protein"/>
    <property type="match status" value="1"/>
</dbReference>
<dbReference type="PRINTS" id="PR00260">
    <property type="entry name" value="CHEMTRNSDUCR"/>
</dbReference>
<evidence type="ECO:0000259" key="6">
    <source>
        <dbReference type="PROSITE" id="PS50111"/>
    </source>
</evidence>
<dbReference type="KEGG" id="dla:I6G47_21895"/>
<dbReference type="GO" id="GO:0004888">
    <property type="term" value="F:transmembrane signaling receptor activity"/>
    <property type="evidence" value="ECO:0007669"/>
    <property type="project" value="InterPro"/>
</dbReference>
<evidence type="ECO:0000256" key="5">
    <source>
        <dbReference type="SAM" id="MobiDB-lite"/>
    </source>
</evidence>
<sequence length="567" mass="60131">MNLLGMMRAFTIRTRMLGAIAMVLVLLGLLGGAGMLGMFRIHGMSQQFMHTSYAKMGYMVELRAELGAVRAHEKDMIIQYERADEVRKAHGQWLAAIERVKAVAGRFLKDEDPADDAIVSGISDRVDRYRQQFEHIARQLEAGGYDTATTANRMSGKAMAEVAEVEKLIAQLDQLLRQQVDAMAAEEQGVAEQTQWIFVAAVVLTVLVVVPLTLMNMLSICRPLVQARQTALTIAQGDLSQSVKVEGKDEVADLQRALDQMQQSLGSMVTQVRDASGNIATASQEIATGNQDLSSRTEQTASNVQETVASLSQLTATVQQTASSSQLANQLAASASTTATRGGDVVAQAVVSMQEITTSSRKIGDIIGLIDSIAFQTNILALNAAVEAARAGEQGRGFAVVAAEVRSLAQRSAQAASEIKALIQTSVQAVDVGVRQVEDAGKTMKEIVDSVQRVGDIIGEITAASSEQSGGIGQVNQAVGDIDRMTQQNAALVEESAAAAESLREQAARLAQVVGQFRIAGAAVASMGSHASYGRPSQGQPSLAPAAGRASLASGRDTRETQLLEHA</sequence>
<dbReference type="AlphaFoldDB" id="A0A1H3HYN0"/>
<reference evidence="9 10" key="1">
    <citation type="submission" date="2016-10" db="EMBL/GenBank/DDBJ databases">
        <authorList>
            <person name="de Groot N.N."/>
        </authorList>
    </citation>
    <scope>NUCLEOTIDE SEQUENCE [LARGE SCALE GENOMIC DNA]</scope>
    <source>
        <strain evidence="9 10">LMG 24775</strain>
    </source>
</reference>
<dbReference type="RefSeq" id="WP_016447285.1">
    <property type="nucleotide sequence ID" value="NZ_AP025556.1"/>
</dbReference>
<gene>
    <name evidence="8" type="ORF">I6G47_21895</name>
    <name evidence="9" type="ORF">SAMN05421547_10398</name>
</gene>
<keyword evidence="4" id="KW-0807">Transducer</keyword>
<feature type="compositionally biased region" description="Basic and acidic residues" evidence="5">
    <location>
        <begin position="556"/>
        <end position="567"/>
    </location>
</feature>
<evidence type="ECO:0000256" key="4">
    <source>
        <dbReference type="PROSITE-ProRule" id="PRU00284"/>
    </source>
</evidence>
<dbReference type="GO" id="GO:0007165">
    <property type="term" value="P:signal transduction"/>
    <property type="evidence" value="ECO:0007669"/>
    <property type="project" value="UniProtKB-KW"/>
</dbReference>
<keyword evidence="11" id="KW-1185">Reference proteome</keyword>
<dbReference type="Proteomes" id="UP000183417">
    <property type="component" value="Unassembled WGS sequence"/>
</dbReference>
<dbReference type="InterPro" id="IPR003660">
    <property type="entry name" value="HAMP_dom"/>
</dbReference>
<evidence type="ECO:0000256" key="2">
    <source>
        <dbReference type="ARBA" id="ARBA00022481"/>
    </source>
</evidence>
<dbReference type="SMART" id="SM00304">
    <property type="entry name" value="HAMP"/>
    <property type="match status" value="1"/>
</dbReference>
<dbReference type="SUPFAM" id="SSF58104">
    <property type="entry name" value="Methyl-accepting chemotaxis protein (MCP) signaling domain"/>
    <property type="match status" value="1"/>
</dbReference>
<dbReference type="Pfam" id="PF00015">
    <property type="entry name" value="MCPsignal"/>
    <property type="match status" value="1"/>
</dbReference>
<dbReference type="PROSITE" id="PS50111">
    <property type="entry name" value="CHEMOTAXIS_TRANSDUC_2"/>
    <property type="match status" value="1"/>
</dbReference>
<dbReference type="EMBL" id="CP065748">
    <property type="protein sequence ID" value="QPS79651.1"/>
    <property type="molecule type" value="Genomic_DNA"/>
</dbReference>
<dbReference type="GO" id="GO:0006935">
    <property type="term" value="P:chemotaxis"/>
    <property type="evidence" value="ECO:0007669"/>
    <property type="project" value="InterPro"/>
</dbReference>
<dbReference type="SMART" id="SM00283">
    <property type="entry name" value="MA"/>
    <property type="match status" value="1"/>
</dbReference>
<dbReference type="FunFam" id="1.10.287.950:FF:000001">
    <property type="entry name" value="Methyl-accepting chemotaxis sensory transducer"/>
    <property type="match status" value="1"/>
</dbReference>
<accession>A0A1H3HYN0</accession>
<dbReference type="InterPro" id="IPR004089">
    <property type="entry name" value="MCPsignal_dom"/>
</dbReference>
<organism evidence="9 10">
    <name type="scientific">Delftia lacustris</name>
    <dbReference type="NCBI Taxonomy" id="558537"/>
    <lineage>
        <taxon>Bacteria</taxon>
        <taxon>Pseudomonadati</taxon>
        <taxon>Pseudomonadota</taxon>
        <taxon>Betaproteobacteria</taxon>
        <taxon>Burkholderiales</taxon>
        <taxon>Comamonadaceae</taxon>
        <taxon>Delftia</taxon>
    </lineage>
</organism>
<dbReference type="InterPro" id="IPR051310">
    <property type="entry name" value="MCP_chemotaxis"/>
</dbReference>
<comment type="subcellular location">
    <subcellularLocation>
        <location evidence="1">Membrane</location>
    </subcellularLocation>
</comment>
<evidence type="ECO:0000313" key="11">
    <source>
        <dbReference type="Proteomes" id="UP000595064"/>
    </source>
</evidence>
<evidence type="ECO:0000313" key="9">
    <source>
        <dbReference type="EMBL" id="SDY20492.1"/>
    </source>
</evidence>
<dbReference type="CDD" id="cd06225">
    <property type="entry name" value="HAMP"/>
    <property type="match status" value="1"/>
</dbReference>
<evidence type="ECO:0000259" key="7">
    <source>
        <dbReference type="PROSITE" id="PS50885"/>
    </source>
</evidence>
<reference evidence="8 11" key="2">
    <citation type="submission" date="2020-12" db="EMBL/GenBank/DDBJ databases">
        <title>FDA dAtabase for Regulatory Grade micrObial Sequences (FDA-ARGOS): Supporting development and validation of Infectious Disease Dx tests.</title>
        <authorList>
            <person name="Sproer C."/>
            <person name="Gronow S."/>
            <person name="Severitt S."/>
            <person name="Schroder I."/>
            <person name="Tallon L."/>
            <person name="Sadzewicz L."/>
            <person name="Zhao X."/>
            <person name="Boylan J."/>
            <person name="Ott S."/>
            <person name="Bowen H."/>
            <person name="Vavikolanu K."/>
            <person name="Mehta A."/>
            <person name="Aluvathingal J."/>
            <person name="Nadendla S."/>
            <person name="Lowell S."/>
            <person name="Myers T."/>
            <person name="Yan Y."/>
            <person name="Sichtig H."/>
        </authorList>
    </citation>
    <scope>NUCLEOTIDE SEQUENCE [LARGE SCALE GENOMIC DNA]</scope>
    <source>
        <strain evidence="8 11">FDAARGOS_890</strain>
    </source>
</reference>
<comment type="similarity">
    <text evidence="3">Belongs to the methyl-accepting chemotaxis (MCP) protein family.</text>
</comment>
<dbReference type="PANTHER" id="PTHR43531:SF14">
    <property type="entry name" value="METHYL-ACCEPTING CHEMOTAXIS PROTEIN I-RELATED"/>
    <property type="match status" value="1"/>
</dbReference>
<evidence type="ECO:0000313" key="8">
    <source>
        <dbReference type="EMBL" id="QPS79651.1"/>
    </source>
</evidence>
<dbReference type="Pfam" id="PF00672">
    <property type="entry name" value="HAMP"/>
    <property type="match status" value="1"/>
</dbReference>
<feature type="domain" description="HAMP" evidence="7">
    <location>
        <begin position="218"/>
        <end position="270"/>
    </location>
</feature>
<protein>
    <submittedName>
        <fullName evidence="8">HAMP domain-containing protein</fullName>
    </submittedName>
    <submittedName>
        <fullName evidence="9">Methyl-accepting chemotaxis protein</fullName>
    </submittedName>
</protein>
<dbReference type="GeneID" id="94689334"/>
<evidence type="ECO:0000256" key="3">
    <source>
        <dbReference type="ARBA" id="ARBA00029447"/>
    </source>
</evidence>
<dbReference type="EMBL" id="FNPE01000003">
    <property type="protein sequence ID" value="SDY20492.1"/>
    <property type="molecule type" value="Genomic_DNA"/>
</dbReference>
<feature type="region of interest" description="Disordered" evidence="5">
    <location>
        <begin position="529"/>
        <end position="567"/>
    </location>
</feature>
<dbReference type="InterPro" id="IPR004090">
    <property type="entry name" value="Chemotax_Me-accpt_rcpt"/>
</dbReference>
<dbReference type="PANTHER" id="PTHR43531">
    <property type="entry name" value="PROTEIN ICFG"/>
    <property type="match status" value="1"/>
</dbReference>